<dbReference type="InterPro" id="IPR038670">
    <property type="entry name" value="HslJ-like_sf"/>
</dbReference>
<dbReference type="InterPro" id="IPR005184">
    <property type="entry name" value="DUF306_Meta_HslJ"/>
</dbReference>
<evidence type="ECO:0000256" key="2">
    <source>
        <dbReference type="SAM" id="SignalP"/>
    </source>
</evidence>
<comment type="caution">
    <text evidence="4">The sequence shown here is derived from an EMBL/GenBank/DDBJ whole genome shotgun (WGS) entry which is preliminary data.</text>
</comment>
<feature type="signal peptide" evidence="2">
    <location>
        <begin position="1"/>
        <end position="26"/>
    </location>
</feature>
<dbReference type="EMBL" id="JAEHOI010000009">
    <property type="protein sequence ID" value="MBK0422282.1"/>
    <property type="molecule type" value="Genomic_DNA"/>
</dbReference>
<accession>A0A934UYK2</accession>
<protein>
    <submittedName>
        <fullName evidence="4">META domain-containing protein</fullName>
    </submittedName>
</protein>
<gene>
    <name evidence="4" type="ORF">JD292_09375</name>
</gene>
<dbReference type="Gene3D" id="2.40.128.270">
    <property type="match status" value="1"/>
</dbReference>
<evidence type="ECO:0000313" key="4">
    <source>
        <dbReference type="EMBL" id="MBK0422282.1"/>
    </source>
</evidence>
<feature type="chain" id="PRO_5037779996" evidence="2">
    <location>
        <begin position="27"/>
        <end position="150"/>
    </location>
</feature>
<evidence type="ECO:0000313" key="5">
    <source>
        <dbReference type="Proteomes" id="UP000618733"/>
    </source>
</evidence>
<organism evidence="4 5">
    <name type="scientific">Leucobacter edaphi</name>
    <dbReference type="NCBI Taxonomy" id="2796472"/>
    <lineage>
        <taxon>Bacteria</taxon>
        <taxon>Bacillati</taxon>
        <taxon>Actinomycetota</taxon>
        <taxon>Actinomycetes</taxon>
        <taxon>Micrococcales</taxon>
        <taxon>Microbacteriaceae</taxon>
        <taxon>Leucobacter</taxon>
    </lineage>
</organism>
<feature type="region of interest" description="Disordered" evidence="1">
    <location>
        <begin position="30"/>
        <end position="80"/>
    </location>
</feature>
<dbReference type="Proteomes" id="UP000618733">
    <property type="component" value="Unassembled WGS sequence"/>
</dbReference>
<dbReference type="AlphaFoldDB" id="A0A934UYK2"/>
<keyword evidence="5" id="KW-1185">Reference proteome</keyword>
<dbReference type="PROSITE" id="PS51257">
    <property type="entry name" value="PROKAR_LIPOPROTEIN"/>
    <property type="match status" value="1"/>
</dbReference>
<dbReference type="Pfam" id="PF03724">
    <property type="entry name" value="META"/>
    <property type="match status" value="1"/>
</dbReference>
<feature type="compositionally biased region" description="Polar residues" evidence="1">
    <location>
        <begin position="45"/>
        <end position="54"/>
    </location>
</feature>
<evidence type="ECO:0000256" key="1">
    <source>
        <dbReference type="SAM" id="MobiDB-lite"/>
    </source>
</evidence>
<feature type="domain" description="DUF306" evidence="3">
    <location>
        <begin position="66"/>
        <end position="143"/>
    </location>
</feature>
<reference evidence="4" key="1">
    <citation type="submission" date="2020-12" db="EMBL/GenBank/DDBJ databases">
        <title>Leucobacter sp. CAS2, isolated from Chromium sludge.</title>
        <authorList>
            <person name="Xu Z."/>
        </authorList>
    </citation>
    <scope>NUCLEOTIDE SEQUENCE</scope>
    <source>
        <strain evidence="4">CSA2</strain>
    </source>
</reference>
<keyword evidence="2" id="KW-0732">Signal</keyword>
<proteinExistence type="predicted"/>
<name>A0A934UYK2_9MICO</name>
<evidence type="ECO:0000259" key="3">
    <source>
        <dbReference type="Pfam" id="PF03724"/>
    </source>
</evidence>
<dbReference type="RefSeq" id="WP_200132489.1">
    <property type="nucleotide sequence ID" value="NZ_JAEHOI010000009.1"/>
</dbReference>
<sequence length="150" mass="15407">MMRNTRRTTIAAIAAGILLAGLTACAPGAQGPENSKGAGDGEQGKMTTDTTAQPGSDAVLGTWTSQQEGNPELNFEPKGVVNGTDGCNRIVGSYEATAEGADVKLRASTLKACQGVDTWLSGVAQVRVDGTQLHVLDHAGKEIGALERKA</sequence>